<dbReference type="AlphaFoldDB" id="L8MBV1"/>
<dbReference type="EC" id="1.8.2.-" evidence="1"/>
<dbReference type="OrthoDB" id="9802771at2"/>
<dbReference type="InterPro" id="IPR049386">
    <property type="entry name" value="FCSD_central"/>
</dbReference>
<dbReference type="Pfam" id="PF07992">
    <property type="entry name" value="Pyr_redox_2"/>
    <property type="match status" value="1"/>
</dbReference>
<proteinExistence type="predicted"/>
<dbReference type="InterPro" id="IPR036188">
    <property type="entry name" value="FAD/NAD-bd_sf"/>
</dbReference>
<reference evidence="2" key="1">
    <citation type="submission" date="2015-05" db="EMBL/GenBank/DDBJ databases">
        <title>Draft genome sequencing of a biphenyl-degrading bacterium, Pseudomonas balearica KF707 (=NBRC110670).</title>
        <authorList>
            <person name="Kimura N."/>
            <person name="Hirose J."/>
            <person name="Watanabe T."/>
            <person name="Suenaga H."/>
            <person name="Fujihara H."/>
            <person name="Noguchi M."/>
            <person name="Hashimoto M."/>
            <person name="Shimodaira J."/>
            <person name="Tsuchikane K."/>
            <person name="Hosoyama A."/>
            <person name="Yamazoe A."/>
            <person name="Fujita N."/>
            <person name="Furukawa K."/>
        </authorList>
    </citation>
    <scope>NUCLEOTIDE SEQUENCE [LARGE SCALE GENOMIC DNA]</scope>
    <source>
        <strain evidence="2">DSM 10086 / NBRC 110670 / KF707</strain>
    </source>
</reference>
<evidence type="ECO:0000313" key="1">
    <source>
        <dbReference type="EMBL" id="BAU73886.1"/>
    </source>
</evidence>
<dbReference type="PANTHER" id="PTHR43755">
    <property type="match status" value="1"/>
</dbReference>
<sequence length="422" mass="44657">MNGLNRRQFIQIFGGSLVLASLPLSALKAATGARIVVVGGGFGGATAAKYLRLLGGDLSVTLVDPLAAHVSCVGSNLVLTGETALSTLTKPLAALRDRYGVQLVSDRAVRIDPFTHQVRLASGGTLPYEHVIVAPGIDFETVPGHNFNVMPHAWIAGAQTTLLKNQLLAMPNGGRFIITIPKTPFRAHSAPYERATVVADFFLRNKPASRIMILDANPDIAAMRRTFNAAFTGIYRNIVQYVPNVTVNSADATNRSLNITRNGVTSIVTGNVVNVIPAQRAGRLLFDSGLVPSGSRFAPVNPLNYETTQFPASNVHILGDSQATGQAKSGHMANSQAKICVDAIIRALVGLPPDSAPKTTAAAFPPITRDTASWSTTTFEFDPATGTMRAVAGTPAEAAAPTKETREDMSGWVTNLLSDSFT</sequence>
<gene>
    <name evidence="1" type="ORF">KF707C_21980</name>
</gene>
<dbReference type="Pfam" id="PF21706">
    <property type="entry name" value="FCSD_central"/>
    <property type="match status" value="1"/>
</dbReference>
<dbReference type="InterPro" id="IPR023753">
    <property type="entry name" value="FAD/NAD-binding_dom"/>
</dbReference>
<dbReference type="InterPro" id="IPR006311">
    <property type="entry name" value="TAT_signal"/>
</dbReference>
<dbReference type="EMBL" id="AP014862">
    <property type="protein sequence ID" value="BAU73886.1"/>
    <property type="molecule type" value="Genomic_DNA"/>
</dbReference>
<keyword evidence="2" id="KW-1185">Reference proteome</keyword>
<dbReference type="eggNOG" id="COG0446">
    <property type="taxonomic scope" value="Bacteria"/>
</dbReference>
<dbReference type="KEGG" id="pfuw:KF707C_21980"/>
<dbReference type="Proteomes" id="UP000218554">
    <property type="component" value="Chromosome"/>
</dbReference>
<evidence type="ECO:0000313" key="2">
    <source>
        <dbReference type="Proteomes" id="UP000218554"/>
    </source>
</evidence>
<keyword evidence="1" id="KW-0560">Oxidoreductase</keyword>
<dbReference type="SUPFAM" id="SSF51905">
    <property type="entry name" value="FAD/NAD(P)-binding domain"/>
    <property type="match status" value="2"/>
</dbReference>
<dbReference type="PANTHER" id="PTHR43755:SF1">
    <property type="entry name" value="FAD-DEPENDENT PYRIDINE NUCLEOTIDE-DISULPHIDE OXIDOREDUCTASE"/>
    <property type="match status" value="1"/>
</dbReference>
<dbReference type="GO" id="GO:0016491">
    <property type="term" value="F:oxidoreductase activity"/>
    <property type="evidence" value="ECO:0007669"/>
    <property type="project" value="UniProtKB-KW"/>
</dbReference>
<dbReference type="PROSITE" id="PS51318">
    <property type="entry name" value="TAT"/>
    <property type="match status" value="1"/>
</dbReference>
<accession>L8MBV1</accession>
<reference evidence="1 2" key="2">
    <citation type="journal article" date="2017" name="Int. J. Syst. Evol. Microbiol.">
        <title>Pseudomonas furukawaii sp. nov., a polychlorinated biphenyl-degrading bacterium isolated from biphenyl-contaminated soil in Japan.</title>
        <authorList>
            <person name="Kimura N."/>
            <person name="Watanabe T."/>
            <person name="Suenaga H."/>
            <person name="Fujihara H."/>
            <person name="Futagami T."/>
            <person name="Goto M."/>
            <person name="Hanada S."/>
            <person name="Hirose J."/>
        </authorList>
    </citation>
    <scope>NUCLEOTIDE SEQUENCE [LARGE SCALE GENOMIC DNA]</scope>
    <source>
        <strain evidence="2">DSM 10086 / NBRC 110670 / KF707</strain>
    </source>
</reference>
<dbReference type="InterPro" id="IPR052541">
    <property type="entry name" value="SQRD"/>
</dbReference>
<name>L8MBV1_METFU</name>
<protein>
    <submittedName>
        <fullName evidence="1">Sulfide dehydrogenase</fullName>
        <ecNumber evidence="1">1.8.2.-</ecNumber>
    </submittedName>
</protein>
<dbReference type="RefSeq" id="WP_003449943.1">
    <property type="nucleotide sequence ID" value="NZ_AJMR01000084.1"/>
</dbReference>
<dbReference type="Gene3D" id="3.50.50.60">
    <property type="entry name" value="FAD/NAD(P)-binding domain"/>
    <property type="match status" value="2"/>
</dbReference>
<organism evidence="1 2">
    <name type="scientific">Metapseudomonas furukawaii</name>
    <name type="common">Pseudomonas furukawaii</name>
    <dbReference type="NCBI Taxonomy" id="1149133"/>
    <lineage>
        <taxon>Bacteria</taxon>
        <taxon>Pseudomonadati</taxon>
        <taxon>Pseudomonadota</taxon>
        <taxon>Gammaproteobacteria</taxon>
        <taxon>Pseudomonadales</taxon>
        <taxon>Pseudomonadaceae</taxon>
        <taxon>Metapseudomonas</taxon>
    </lineage>
</organism>
<accession>A0A143SP49</accession>